<dbReference type="EC" id="1.1.1.25" evidence="1"/>
<keyword evidence="1" id="KW-0560">Oxidoreductase</keyword>
<dbReference type="Gene3D" id="3.40.50.10860">
    <property type="entry name" value="Leucine Dehydrogenase, chain A, domain 1"/>
    <property type="match status" value="1"/>
</dbReference>
<dbReference type="KEGG" id="bmeg:BG04_524"/>
<dbReference type="Proteomes" id="UP000031829">
    <property type="component" value="Chromosome"/>
</dbReference>
<name>A0A0B6AJF8_PRIM2</name>
<dbReference type="HOGENOM" id="CLU_3402104_0_0_9"/>
<dbReference type="EMBL" id="CP009920">
    <property type="protein sequence ID" value="AJI25005.1"/>
    <property type="molecule type" value="Genomic_DNA"/>
</dbReference>
<organism evidence="1 2">
    <name type="scientific">Priestia megaterium (strain ATCC 14581 / DSM 32 / CCUG 1817 / JCM 2506 / NBRC 15308 / NCIMB 9376 / NCTC 10342 / NRRL B-14308 / VKM B-512 / Ford 19)</name>
    <name type="common">Bacillus megaterium</name>
    <dbReference type="NCBI Taxonomy" id="1348623"/>
    <lineage>
        <taxon>Bacteria</taxon>
        <taxon>Bacillati</taxon>
        <taxon>Bacillota</taxon>
        <taxon>Bacilli</taxon>
        <taxon>Bacillales</taxon>
        <taxon>Bacillaceae</taxon>
        <taxon>Priestia</taxon>
    </lineage>
</organism>
<evidence type="ECO:0000313" key="2">
    <source>
        <dbReference type="Proteomes" id="UP000031829"/>
    </source>
</evidence>
<dbReference type="GO" id="GO:0004764">
    <property type="term" value="F:shikimate 3-dehydrogenase (NADP+) activity"/>
    <property type="evidence" value="ECO:0007669"/>
    <property type="project" value="UniProtKB-EC"/>
</dbReference>
<gene>
    <name evidence="1" type="primary">aroE1</name>
    <name evidence="1" type="ORF">BG04_524</name>
</gene>
<reference evidence="1 2" key="1">
    <citation type="journal article" date="2015" name="Genome Announc.">
        <title>Complete genome sequences for 35 biothreat assay-relevant bacillus species.</title>
        <authorList>
            <person name="Johnson S.L."/>
            <person name="Daligault H.E."/>
            <person name="Davenport K.W."/>
            <person name="Jaissle J."/>
            <person name="Frey K.G."/>
            <person name="Ladner J.T."/>
            <person name="Broomall S.M."/>
            <person name="Bishop-Lilly K.A."/>
            <person name="Bruce D.C."/>
            <person name="Gibbons H.S."/>
            <person name="Coyne S.R."/>
            <person name="Lo C.C."/>
            <person name="Meincke L."/>
            <person name="Munk A.C."/>
            <person name="Koroleva G.I."/>
            <person name="Rosenzweig C.N."/>
            <person name="Palacios G.F."/>
            <person name="Redden C.L."/>
            <person name="Minogue T.D."/>
            <person name="Chain P.S."/>
        </authorList>
    </citation>
    <scope>NUCLEOTIDE SEQUENCE [LARGE SCALE GENOMIC DNA]</scope>
    <source>
        <strain evidence="2">ATCC 14581 / DSM 32 / JCM 2506 / NBRC 15308 / NCIMB 9376 / NCTC 10342 / NRRL B-14308 / VKM B-512</strain>
    </source>
</reference>
<dbReference type="AlphaFoldDB" id="A0A0B6AJF8"/>
<sequence length="30" mass="3146">MADQGRIDGRTQLIGLIATPIGHSLSPVMP</sequence>
<protein>
    <submittedName>
        <fullName evidence="1">Shikimate dehydrogenase 1 domain protein</fullName>
        <ecNumber evidence="1">1.1.1.25</ecNumber>
    </submittedName>
</protein>
<proteinExistence type="predicted"/>
<accession>A0A0B6AJF8</accession>
<evidence type="ECO:0000313" key="1">
    <source>
        <dbReference type="EMBL" id="AJI25005.1"/>
    </source>
</evidence>